<dbReference type="Gene3D" id="3.80.10.10">
    <property type="entry name" value="Ribonuclease Inhibitor"/>
    <property type="match status" value="1"/>
</dbReference>
<dbReference type="AlphaFoldDB" id="A0AAE0YJ00"/>
<dbReference type="PANTHER" id="PTHR46545:SF1">
    <property type="entry name" value="LEUCINE-RICH REPEAT-CONTAINING PROTEIN 51"/>
    <property type="match status" value="1"/>
</dbReference>
<sequence>MATTPQMSTSVVPYKEKPKPKVQINEIIPPVDFSFLHISTVEECETEEPRDVSPRKVTQVKKKKTAEEEISEKSQSLCLRLNNNDIKDVNNLMTIATSLFESPSNIGWIDLSFNSLVHIDPVLTQFENLKILYLHGNDISDLKEINKLGTIPKLWKLTLHGNPMEDVKGYRLYILSTLPNLVSFDFSRVTKADHMTANTYKNFNNPNRAKRIVRDD</sequence>
<protein>
    <recommendedName>
        <fullName evidence="2">Leucine-rich repeat-containing protein 51</fullName>
    </recommendedName>
</protein>
<gene>
    <name evidence="6" type="ORF">RRG08_046468</name>
</gene>
<comment type="caution">
    <text evidence="6">The sequence shown here is derived from an EMBL/GenBank/DDBJ whole genome shotgun (WGS) entry which is preliminary data.</text>
</comment>
<proteinExistence type="predicted"/>
<organism evidence="6 7">
    <name type="scientific">Elysia crispata</name>
    <name type="common">lettuce slug</name>
    <dbReference type="NCBI Taxonomy" id="231223"/>
    <lineage>
        <taxon>Eukaryota</taxon>
        <taxon>Metazoa</taxon>
        <taxon>Spiralia</taxon>
        <taxon>Lophotrochozoa</taxon>
        <taxon>Mollusca</taxon>
        <taxon>Gastropoda</taxon>
        <taxon>Heterobranchia</taxon>
        <taxon>Euthyneura</taxon>
        <taxon>Panpulmonata</taxon>
        <taxon>Sacoglossa</taxon>
        <taxon>Placobranchoidea</taxon>
        <taxon>Plakobranchidae</taxon>
        <taxon>Elysia</taxon>
    </lineage>
</organism>
<evidence type="ECO:0000256" key="2">
    <source>
        <dbReference type="ARBA" id="ARBA00014223"/>
    </source>
</evidence>
<dbReference type="Pfam" id="PF14580">
    <property type="entry name" value="LRR_9"/>
    <property type="match status" value="1"/>
</dbReference>
<keyword evidence="5" id="KW-0677">Repeat</keyword>
<evidence type="ECO:0000256" key="4">
    <source>
        <dbReference type="ARBA" id="ARBA00022614"/>
    </source>
</evidence>
<keyword evidence="7" id="KW-1185">Reference proteome</keyword>
<evidence type="ECO:0000256" key="1">
    <source>
        <dbReference type="ARBA" id="ARBA00004496"/>
    </source>
</evidence>
<dbReference type="EMBL" id="JAWDGP010006108">
    <property type="protein sequence ID" value="KAK3747081.1"/>
    <property type="molecule type" value="Genomic_DNA"/>
</dbReference>
<dbReference type="GO" id="GO:0005737">
    <property type="term" value="C:cytoplasm"/>
    <property type="evidence" value="ECO:0007669"/>
    <property type="project" value="UniProtKB-SubCell"/>
</dbReference>
<reference evidence="6" key="1">
    <citation type="journal article" date="2023" name="G3 (Bethesda)">
        <title>A reference genome for the long-term kleptoplast-retaining sea slug Elysia crispata morphotype clarki.</title>
        <authorList>
            <person name="Eastman K.E."/>
            <person name="Pendleton A.L."/>
            <person name="Shaikh M.A."/>
            <person name="Suttiyut T."/>
            <person name="Ogas R."/>
            <person name="Tomko P."/>
            <person name="Gavelis G."/>
            <person name="Widhalm J.R."/>
            <person name="Wisecaver J.H."/>
        </authorList>
    </citation>
    <scope>NUCLEOTIDE SEQUENCE</scope>
    <source>
        <strain evidence="6">ECLA1</strain>
    </source>
</reference>
<dbReference type="SUPFAM" id="SSF52058">
    <property type="entry name" value="L domain-like"/>
    <property type="match status" value="1"/>
</dbReference>
<comment type="subcellular location">
    <subcellularLocation>
        <location evidence="1">Cytoplasm</location>
    </subcellularLocation>
</comment>
<evidence type="ECO:0000256" key="3">
    <source>
        <dbReference type="ARBA" id="ARBA00022490"/>
    </source>
</evidence>
<keyword evidence="4" id="KW-0433">Leucine-rich repeat</keyword>
<dbReference type="InterPro" id="IPR032675">
    <property type="entry name" value="LRR_dom_sf"/>
</dbReference>
<name>A0AAE0YJ00_9GAST</name>
<dbReference type="InterPro" id="IPR001611">
    <property type="entry name" value="Leu-rich_rpt"/>
</dbReference>
<dbReference type="Proteomes" id="UP001283361">
    <property type="component" value="Unassembled WGS sequence"/>
</dbReference>
<accession>A0AAE0YJ00</accession>
<dbReference type="PROSITE" id="PS51450">
    <property type="entry name" value="LRR"/>
    <property type="match status" value="1"/>
</dbReference>
<keyword evidence="3" id="KW-0963">Cytoplasm</keyword>
<dbReference type="PANTHER" id="PTHR46545">
    <property type="entry name" value="LEUCINE-RICH REPEAT-CONTAINING PROTEIN 51"/>
    <property type="match status" value="1"/>
</dbReference>
<evidence type="ECO:0000256" key="5">
    <source>
        <dbReference type="ARBA" id="ARBA00022737"/>
    </source>
</evidence>
<evidence type="ECO:0000313" key="6">
    <source>
        <dbReference type="EMBL" id="KAK3747081.1"/>
    </source>
</evidence>
<evidence type="ECO:0000313" key="7">
    <source>
        <dbReference type="Proteomes" id="UP001283361"/>
    </source>
</evidence>